<accession>A0A8S9QKQ3</accession>
<organism evidence="1 2">
    <name type="scientific">Brassica cretica</name>
    <name type="common">Mustard</name>
    <dbReference type="NCBI Taxonomy" id="69181"/>
    <lineage>
        <taxon>Eukaryota</taxon>
        <taxon>Viridiplantae</taxon>
        <taxon>Streptophyta</taxon>
        <taxon>Embryophyta</taxon>
        <taxon>Tracheophyta</taxon>
        <taxon>Spermatophyta</taxon>
        <taxon>Magnoliopsida</taxon>
        <taxon>eudicotyledons</taxon>
        <taxon>Gunneridae</taxon>
        <taxon>Pentapetalae</taxon>
        <taxon>rosids</taxon>
        <taxon>malvids</taxon>
        <taxon>Brassicales</taxon>
        <taxon>Brassicaceae</taxon>
        <taxon>Brassiceae</taxon>
        <taxon>Brassica</taxon>
    </lineage>
</organism>
<evidence type="ECO:0000313" key="2">
    <source>
        <dbReference type="Proteomes" id="UP000712600"/>
    </source>
</evidence>
<dbReference type="AlphaFoldDB" id="A0A8S9QKQ3"/>
<protein>
    <submittedName>
        <fullName evidence="1">Uncharacterized protein</fullName>
    </submittedName>
</protein>
<dbReference type="EMBL" id="QGKX02001290">
    <property type="protein sequence ID" value="KAF3538804.1"/>
    <property type="molecule type" value="Genomic_DNA"/>
</dbReference>
<reference evidence="1" key="1">
    <citation type="submission" date="2019-12" db="EMBL/GenBank/DDBJ databases">
        <title>Genome sequencing and annotation of Brassica cretica.</title>
        <authorList>
            <person name="Studholme D.J."/>
            <person name="Sarris P."/>
        </authorList>
    </citation>
    <scope>NUCLEOTIDE SEQUENCE</scope>
    <source>
        <strain evidence="1">PFS-109/04</strain>
        <tissue evidence="1">Leaf</tissue>
    </source>
</reference>
<gene>
    <name evidence="1" type="ORF">F2Q69_00023275</name>
</gene>
<proteinExistence type="predicted"/>
<dbReference type="Proteomes" id="UP000712600">
    <property type="component" value="Unassembled WGS sequence"/>
</dbReference>
<name>A0A8S9QKQ3_BRACR</name>
<comment type="caution">
    <text evidence="1">The sequence shown here is derived from an EMBL/GenBank/DDBJ whole genome shotgun (WGS) entry which is preliminary data.</text>
</comment>
<sequence length="307" mass="33128">MGVLVHEEPCGVQGPIRLEPAASRGGQLPELDGIAHSAGSAGDQLNSAELSVQVLGSWAGSGQWPGHMDDSGVMMGWWALGIEPGAWAIRVGLQVRAFAGTPGLPPTPLNTKKTKKTKRVGRIQHPRPRVGLRTHANSQGRRGWPDSTSYGQESLKERGVWEGSIMGVGNDPVMERREKARLHSQWPGQPCRRMQCRNRFHGSSREEMSEPCMDLIITEPHGVLVHEEPCGVQGPIRLEPTASRGGDGSRCLIGLINGCTGCKSKNGRVQWDMVPWPVRTWLQGSIGLRHGGTELGPLAGSGMKSMA</sequence>
<evidence type="ECO:0000313" key="1">
    <source>
        <dbReference type="EMBL" id="KAF3538804.1"/>
    </source>
</evidence>